<organism evidence="7 8">
    <name type="scientific">Streptomyces pseudovenezuelae</name>
    <dbReference type="NCBI Taxonomy" id="67350"/>
    <lineage>
        <taxon>Bacteria</taxon>
        <taxon>Bacillati</taxon>
        <taxon>Actinomycetota</taxon>
        <taxon>Actinomycetes</taxon>
        <taxon>Kitasatosporales</taxon>
        <taxon>Streptomycetaceae</taxon>
        <taxon>Streptomyces</taxon>
        <taxon>Streptomyces aurantiacus group</taxon>
    </lineage>
</organism>
<name>A0ABZ1X900_9ACTN</name>
<evidence type="ECO:0000313" key="8">
    <source>
        <dbReference type="Proteomes" id="UP001432168"/>
    </source>
</evidence>
<evidence type="ECO:0000256" key="3">
    <source>
        <dbReference type="ARBA" id="ARBA00023125"/>
    </source>
</evidence>
<dbReference type="SUPFAM" id="SSF46785">
    <property type="entry name" value="Winged helix' DNA-binding domain"/>
    <property type="match status" value="1"/>
</dbReference>
<keyword evidence="4" id="KW-0804">Transcription</keyword>
<accession>A0ABZ1X900</accession>
<feature type="region of interest" description="Disordered" evidence="5">
    <location>
        <begin position="301"/>
        <end position="326"/>
    </location>
</feature>
<feature type="domain" description="HTH lysR-type" evidence="6">
    <location>
        <begin position="1"/>
        <end position="58"/>
    </location>
</feature>
<keyword evidence="3" id="KW-0238">DNA-binding</keyword>
<dbReference type="PRINTS" id="PR00039">
    <property type="entry name" value="HTHLYSR"/>
</dbReference>
<dbReference type="PANTHER" id="PTHR30346">
    <property type="entry name" value="TRANSCRIPTIONAL DUAL REGULATOR HCAR-RELATED"/>
    <property type="match status" value="1"/>
</dbReference>
<dbReference type="InterPro" id="IPR005119">
    <property type="entry name" value="LysR_subst-bd"/>
</dbReference>
<reference evidence="7" key="1">
    <citation type="submission" date="2022-10" db="EMBL/GenBank/DDBJ databases">
        <title>The complete genomes of actinobacterial strains from the NBC collection.</title>
        <authorList>
            <person name="Joergensen T.S."/>
            <person name="Alvarez Arevalo M."/>
            <person name="Sterndorff E.B."/>
            <person name="Faurdal D."/>
            <person name="Vuksanovic O."/>
            <person name="Mourched A.-S."/>
            <person name="Charusanti P."/>
            <person name="Shaw S."/>
            <person name="Blin K."/>
            <person name="Weber T."/>
        </authorList>
    </citation>
    <scope>NUCLEOTIDE SEQUENCE</scope>
    <source>
        <strain evidence="7">NBC_00686</strain>
    </source>
</reference>
<dbReference type="InterPro" id="IPR000847">
    <property type="entry name" value="LysR_HTH_N"/>
</dbReference>
<evidence type="ECO:0000259" key="6">
    <source>
        <dbReference type="PROSITE" id="PS50931"/>
    </source>
</evidence>
<evidence type="ECO:0000256" key="1">
    <source>
        <dbReference type="ARBA" id="ARBA00009437"/>
    </source>
</evidence>
<dbReference type="InterPro" id="IPR036388">
    <property type="entry name" value="WH-like_DNA-bd_sf"/>
</dbReference>
<dbReference type="CDD" id="cd05466">
    <property type="entry name" value="PBP2_LTTR_substrate"/>
    <property type="match status" value="1"/>
</dbReference>
<dbReference type="Pfam" id="PF03466">
    <property type="entry name" value="LysR_substrate"/>
    <property type="match status" value="1"/>
</dbReference>
<dbReference type="RefSeq" id="WP_329271961.1">
    <property type="nucleotide sequence ID" value="NZ_CP109011.1"/>
</dbReference>
<proteinExistence type="inferred from homology"/>
<dbReference type="PANTHER" id="PTHR30346:SF30">
    <property type="entry name" value="SMALL NEUTRAL PROTEASE REGULATORY PROTEIN"/>
    <property type="match status" value="1"/>
</dbReference>
<dbReference type="Gene3D" id="1.10.10.10">
    <property type="entry name" value="Winged helix-like DNA-binding domain superfamily/Winged helix DNA-binding domain"/>
    <property type="match status" value="1"/>
</dbReference>
<comment type="similarity">
    <text evidence="1">Belongs to the LysR transcriptional regulatory family.</text>
</comment>
<dbReference type="EMBL" id="CP109011">
    <property type="protein sequence ID" value="WUT48653.1"/>
    <property type="molecule type" value="Genomic_DNA"/>
</dbReference>
<dbReference type="Proteomes" id="UP001432168">
    <property type="component" value="Chromosome"/>
</dbReference>
<evidence type="ECO:0000256" key="5">
    <source>
        <dbReference type="SAM" id="MobiDB-lite"/>
    </source>
</evidence>
<evidence type="ECO:0000313" key="7">
    <source>
        <dbReference type="EMBL" id="WUT48653.1"/>
    </source>
</evidence>
<evidence type="ECO:0000256" key="4">
    <source>
        <dbReference type="ARBA" id="ARBA00023163"/>
    </source>
</evidence>
<dbReference type="Gene3D" id="3.40.190.290">
    <property type="match status" value="1"/>
</dbReference>
<gene>
    <name evidence="7" type="ORF">OG929_42900</name>
</gene>
<protein>
    <submittedName>
        <fullName evidence="7">LysR family transcriptional regulator</fullName>
    </submittedName>
</protein>
<dbReference type="SUPFAM" id="SSF53850">
    <property type="entry name" value="Periplasmic binding protein-like II"/>
    <property type="match status" value="1"/>
</dbReference>
<evidence type="ECO:0000256" key="2">
    <source>
        <dbReference type="ARBA" id="ARBA00023015"/>
    </source>
</evidence>
<keyword evidence="2" id="KW-0805">Transcription regulation</keyword>
<dbReference type="PROSITE" id="PS50931">
    <property type="entry name" value="HTH_LYSR"/>
    <property type="match status" value="1"/>
</dbReference>
<dbReference type="Pfam" id="PF00126">
    <property type="entry name" value="HTH_1"/>
    <property type="match status" value="1"/>
</dbReference>
<sequence>MDLRQMEYAVAIADELNFTRAAARCRIGQSGLSHQITQLEREVGARLFDRTSRSVRLTQSGQTFVACARRVLQAVQEMQAEIASFDGPVRGRLRIGSLTLTAGKIDHLGLLREYQEAYPAVEVTLSDADGVEAITQLLTGELEVAVIALHEHQLPQGIAYHLLRLAPLVAIVGRRHRLRGAGVMDLGELADERFLECSPDTGLRMQVDAAFDRARARRRSVCALRSAGDLASLALEGIGVTIVPRPVADAIIPDDHADCVLRLDDPQALQPLALAHRDPAPASPAAQAFLRIALTRLPGQGAPGLEEVPDAPMPQSGDGLLSEASD</sequence>
<keyword evidence="8" id="KW-1185">Reference proteome</keyword>
<dbReference type="InterPro" id="IPR036390">
    <property type="entry name" value="WH_DNA-bd_sf"/>
</dbReference>